<gene>
    <name evidence="11" type="primary">hisC2</name>
    <name evidence="9" type="synonym">hisC</name>
    <name evidence="11" type="ORF">TA5114_02147</name>
</gene>
<accession>A0A0P1IS12</accession>
<dbReference type="STRING" id="1715691.TA5113_00975"/>
<dbReference type="Pfam" id="PF00155">
    <property type="entry name" value="Aminotran_1_2"/>
    <property type="match status" value="1"/>
</dbReference>
<evidence type="ECO:0000256" key="9">
    <source>
        <dbReference type="HAMAP-Rule" id="MF_01023"/>
    </source>
</evidence>
<dbReference type="Gene3D" id="3.40.640.10">
    <property type="entry name" value="Type I PLP-dependent aspartate aminotransferase-like (Major domain)"/>
    <property type="match status" value="1"/>
</dbReference>
<dbReference type="Gene3D" id="3.90.1150.10">
    <property type="entry name" value="Aspartate Aminotransferase, domain 1"/>
    <property type="match status" value="1"/>
</dbReference>
<dbReference type="CDD" id="cd00609">
    <property type="entry name" value="AAT_like"/>
    <property type="match status" value="1"/>
</dbReference>
<dbReference type="InterPro" id="IPR004839">
    <property type="entry name" value="Aminotransferase_I/II_large"/>
</dbReference>
<dbReference type="GO" id="GO:0030170">
    <property type="term" value="F:pyridoxal phosphate binding"/>
    <property type="evidence" value="ECO:0007669"/>
    <property type="project" value="InterPro"/>
</dbReference>
<feature type="domain" description="Aminotransferase class I/classII large" evidence="10">
    <location>
        <begin position="65"/>
        <end position="388"/>
    </location>
</feature>
<dbReference type="InterPro" id="IPR015424">
    <property type="entry name" value="PyrdxlP-dep_Trfase"/>
</dbReference>
<name>A0A0P1IS12_9RHOB</name>
<proteinExistence type="inferred from homology"/>
<dbReference type="EC" id="2.6.1.9" evidence="9"/>
<dbReference type="AlphaFoldDB" id="A0A0P1IS12"/>
<reference evidence="12" key="1">
    <citation type="submission" date="2015-09" db="EMBL/GenBank/DDBJ databases">
        <authorList>
            <person name="Rodrigo-Torres Lidia"/>
            <person name="Arahal R.David."/>
        </authorList>
    </citation>
    <scope>NUCLEOTIDE SEQUENCE [LARGE SCALE GENOMIC DNA]</scope>
    <source>
        <strain evidence="12">CECT 5114</strain>
    </source>
</reference>
<dbReference type="NCBIfam" id="TIGR01141">
    <property type="entry name" value="hisC"/>
    <property type="match status" value="1"/>
</dbReference>
<comment type="cofactor">
    <cofactor evidence="1 9">
        <name>pyridoxal 5'-phosphate</name>
        <dbReference type="ChEBI" id="CHEBI:597326"/>
    </cofactor>
</comment>
<organism evidence="11 12">
    <name type="scientific">Cognatishimia activa</name>
    <dbReference type="NCBI Taxonomy" id="1715691"/>
    <lineage>
        <taxon>Bacteria</taxon>
        <taxon>Pseudomonadati</taxon>
        <taxon>Pseudomonadota</taxon>
        <taxon>Alphaproteobacteria</taxon>
        <taxon>Rhodobacterales</taxon>
        <taxon>Paracoccaceae</taxon>
        <taxon>Cognatishimia</taxon>
    </lineage>
</organism>
<dbReference type="UniPathway" id="UPA00031">
    <property type="reaction ID" value="UER00012"/>
</dbReference>
<comment type="catalytic activity">
    <reaction evidence="8 9">
        <text>L-histidinol phosphate + 2-oxoglutarate = 3-(imidazol-4-yl)-2-oxopropyl phosphate + L-glutamate</text>
        <dbReference type="Rhea" id="RHEA:23744"/>
        <dbReference type="ChEBI" id="CHEBI:16810"/>
        <dbReference type="ChEBI" id="CHEBI:29985"/>
        <dbReference type="ChEBI" id="CHEBI:57766"/>
        <dbReference type="ChEBI" id="CHEBI:57980"/>
        <dbReference type="EC" id="2.6.1.9"/>
    </reaction>
</comment>
<protein>
    <recommendedName>
        <fullName evidence="9">Histidinol-phosphate aminotransferase</fullName>
        <ecNumber evidence="9">2.6.1.9</ecNumber>
    </recommendedName>
    <alternativeName>
        <fullName evidence="9">Imidazole acetol-phosphate transaminase</fullName>
    </alternativeName>
</protein>
<keyword evidence="6 9" id="KW-0808">Transferase</keyword>
<dbReference type="EMBL" id="CYUE01000020">
    <property type="protein sequence ID" value="CUK26338.1"/>
    <property type="molecule type" value="Genomic_DNA"/>
</dbReference>
<keyword evidence="12" id="KW-1185">Reference proteome</keyword>
<keyword evidence="7 9" id="KW-0663">Pyridoxal phosphate</keyword>
<evidence type="ECO:0000313" key="11">
    <source>
        <dbReference type="EMBL" id="CUK26338.1"/>
    </source>
</evidence>
<comment type="subunit">
    <text evidence="4 9">Homodimer.</text>
</comment>
<evidence type="ECO:0000256" key="8">
    <source>
        <dbReference type="ARBA" id="ARBA00047481"/>
    </source>
</evidence>
<evidence type="ECO:0000259" key="10">
    <source>
        <dbReference type="Pfam" id="PF00155"/>
    </source>
</evidence>
<keyword evidence="9" id="KW-0028">Amino-acid biosynthesis</keyword>
<dbReference type="PANTHER" id="PTHR43643">
    <property type="entry name" value="HISTIDINOL-PHOSPHATE AMINOTRANSFERASE 2"/>
    <property type="match status" value="1"/>
</dbReference>
<evidence type="ECO:0000256" key="2">
    <source>
        <dbReference type="ARBA" id="ARBA00005011"/>
    </source>
</evidence>
<evidence type="ECO:0000256" key="5">
    <source>
        <dbReference type="ARBA" id="ARBA00022576"/>
    </source>
</evidence>
<dbReference type="InterPro" id="IPR050106">
    <property type="entry name" value="HistidinolP_aminotransfase"/>
</dbReference>
<evidence type="ECO:0000256" key="4">
    <source>
        <dbReference type="ARBA" id="ARBA00011738"/>
    </source>
</evidence>
<evidence type="ECO:0000256" key="3">
    <source>
        <dbReference type="ARBA" id="ARBA00007970"/>
    </source>
</evidence>
<evidence type="ECO:0000256" key="6">
    <source>
        <dbReference type="ARBA" id="ARBA00022679"/>
    </source>
</evidence>
<comment type="similarity">
    <text evidence="3 9">Belongs to the class-II pyridoxal-phosphate-dependent aminotransferase family. Histidinol-phosphate aminotransferase subfamily.</text>
</comment>
<dbReference type="GO" id="GO:0004400">
    <property type="term" value="F:histidinol-phosphate transaminase activity"/>
    <property type="evidence" value="ECO:0007669"/>
    <property type="project" value="UniProtKB-UniRule"/>
</dbReference>
<evidence type="ECO:0000256" key="7">
    <source>
        <dbReference type="ARBA" id="ARBA00022898"/>
    </source>
</evidence>
<evidence type="ECO:0000313" key="12">
    <source>
        <dbReference type="Proteomes" id="UP000051184"/>
    </source>
</evidence>
<dbReference type="HAMAP" id="MF_01023">
    <property type="entry name" value="HisC_aminotrans_2"/>
    <property type="match status" value="1"/>
</dbReference>
<dbReference type="InterPro" id="IPR005861">
    <property type="entry name" value="HisP_aminotrans"/>
</dbReference>
<sequence length="398" mass="42854">MCIIFAANWRIPGCYATNCHFLPPAEALEQERSKGAKMTKIDVQPGIMEIALYQSGEATIEGVSDIVKLSANENPYGAGDAAKEAFRKAGQNMHRYPGTDHAALRGAIGEVHGLNADQIICGVGSDEVLQFISQSFAGPGDEIIYTEHGFSMYPILAHACGATPVKVAERERVVDVDAILNACTDKTKIVFIANPANPTGTMIGGNEMARLAKGLPEGCLLVHDGAYTEYVEGFDGGAGLVDSCDNVIMTRTFSKIYGLGGLRVGWGYGPKELIDVLNRVRQPFNLSNMQMEVAEAAVRDTEFVARCRSDNARLRAWLAEALAELGVPSDTSCANFILARFASEDEANACDAFLRKEGVIVRKVAGYGLPNCLRITVGDEAGCRRVAYAVKSFKEQKA</sequence>
<dbReference type="GO" id="GO:0000105">
    <property type="term" value="P:L-histidine biosynthetic process"/>
    <property type="evidence" value="ECO:0007669"/>
    <property type="project" value="UniProtKB-UniRule"/>
</dbReference>
<dbReference type="SUPFAM" id="SSF53383">
    <property type="entry name" value="PLP-dependent transferases"/>
    <property type="match status" value="1"/>
</dbReference>
<evidence type="ECO:0000256" key="1">
    <source>
        <dbReference type="ARBA" id="ARBA00001933"/>
    </source>
</evidence>
<dbReference type="InterPro" id="IPR015422">
    <property type="entry name" value="PyrdxlP-dep_Trfase_small"/>
</dbReference>
<keyword evidence="9" id="KW-0368">Histidine biosynthesis</keyword>
<keyword evidence="5 9" id="KW-0032">Aminotransferase</keyword>
<dbReference type="Proteomes" id="UP000051184">
    <property type="component" value="Unassembled WGS sequence"/>
</dbReference>
<comment type="pathway">
    <text evidence="2 9">Amino-acid biosynthesis; L-histidine biosynthesis; L-histidine from 5-phospho-alpha-D-ribose 1-diphosphate: step 7/9.</text>
</comment>
<dbReference type="InterPro" id="IPR015421">
    <property type="entry name" value="PyrdxlP-dep_Trfase_major"/>
</dbReference>
<feature type="modified residue" description="N6-(pyridoxal phosphate)lysine" evidence="9">
    <location>
        <position position="255"/>
    </location>
</feature>
<dbReference type="PANTHER" id="PTHR43643:SF3">
    <property type="entry name" value="HISTIDINOL-PHOSPHATE AMINOTRANSFERASE"/>
    <property type="match status" value="1"/>
</dbReference>